<feature type="domain" description="NAD-dependent epimerase/dehydratase" evidence="2">
    <location>
        <begin position="4"/>
        <end position="235"/>
    </location>
</feature>
<dbReference type="InterPro" id="IPR001509">
    <property type="entry name" value="Epimerase_deHydtase"/>
</dbReference>
<dbReference type="RefSeq" id="WP_173123732.1">
    <property type="nucleotide sequence ID" value="NZ_CBCSGW010000055.1"/>
</dbReference>
<keyword evidence="4" id="KW-1185">Reference proteome</keyword>
<comment type="caution">
    <text evidence="3">The sequence shown here is derived from an EMBL/GenBank/DDBJ whole genome shotgun (WGS) entry which is preliminary data.</text>
</comment>
<accession>A0ABX2EW12</accession>
<sequence length="304" mass="32474">MRAAVLGGTGWVGRHVCALFEKRGHQAIAVARHRPADLPYPYERLDLADVTPDEIADLIVRERVDVVVNATDGANAHDGFHGSDEHMTRVNLDAVHTVIDALGSVPWRPRLVHLGTIHEYGVFAEGFAVHEDVPAKPANVYTRTKYAGSVAVLDATRQGKVDGVVLRITQIFGPRPSPATFPGKLLATLRVAAAGEPVSVRIAAARRDFVDVRDVAEAVVLAAGSPVTGRVINIGSGTALAIRDLVEQFVAAAGLPPGAVREDPSPVTSLGGGWMLADIRLAEELLGWRPHFGVPDSLRAMWES</sequence>
<evidence type="ECO:0000256" key="1">
    <source>
        <dbReference type="ARBA" id="ARBA00007637"/>
    </source>
</evidence>
<dbReference type="SUPFAM" id="SSF51735">
    <property type="entry name" value="NAD(P)-binding Rossmann-fold domains"/>
    <property type="match status" value="1"/>
</dbReference>
<reference evidence="3 4" key="1">
    <citation type="submission" date="2020-01" db="EMBL/GenBank/DDBJ databases">
        <title>Kibdelosporangium persica a novel Actinomycetes from a hot desert in Iran.</title>
        <authorList>
            <person name="Safaei N."/>
            <person name="Zaburannyi N."/>
            <person name="Mueller R."/>
            <person name="Wink J."/>
        </authorList>
    </citation>
    <scope>NUCLEOTIDE SEQUENCE [LARGE SCALE GENOMIC DNA]</scope>
    <source>
        <strain evidence="3 4">4NS15</strain>
    </source>
</reference>
<protein>
    <submittedName>
        <fullName evidence="3">Nucleoside-diphosphate-sugar epimerase</fullName>
    </submittedName>
</protein>
<proteinExistence type="inferred from homology"/>
<comment type="similarity">
    <text evidence="1">Belongs to the NAD(P)-dependent epimerase/dehydratase family.</text>
</comment>
<name>A0ABX2EW12_9PSEU</name>
<evidence type="ECO:0000259" key="2">
    <source>
        <dbReference type="Pfam" id="PF01370"/>
    </source>
</evidence>
<dbReference type="PANTHER" id="PTHR43000">
    <property type="entry name" value="DTDP-D-GLUCOSE 4,6-DEHYDRATASE-RELATED"/>
    <property type="match status" value="1"/>
</dbReference>
<gene>
    <name evidence="3" type="ORF">GC106_4210</name>
</gene>
<organism evidence="3 4">
    <name type="scientific">Kibdelosporangium persicum</name>
    <dbReference type="NCBI Taxonomy" id="2698649"/>
    <lineage>
        <taxon>Bacteria</taxon>
        <taxon>Bacillati</taxon>
        <taxon>Actinomycetota</taxon>
        <taxon>Actinomycetes</taxon>
        <taxon>Pseudonocardiales</taxon>
        <taxon>Pseudonocardiaceae</taxon>
        <taxon>Kibdelosporangium</taxon>
    </lineage>
</organism>
<dbReference type="Proteomes" id="UP000763557">
    <property type="component" value="Unassembled WGS sequence"/>
</dbReference>
<dbReference type="Pfam" id="PF01370">
    <property type="entry name" value="Epimerase"/>
    <property type="match status" value="1"/>
</dbReference>
<dbReference type="InterPro" id="IPR036291">
    <property type="entry name" value="NAD(P)-bd_dom_sf"/>
</dbReference>
<dbReference type="EMBL" id="JAAATY010000001">
    <property type="protein sequence ID" value="NRN63220.1"/>
    <property type="molecule type" value="Genomic_DNA"/>
</dbReference>
<evidence type="ECO:0000313" key="4">
    <source>
        <dbReference type="Proteomes" id="UP000763557"/>
    </source>
</evidence>
<evidence type="ECO:0000313" key="3">
    <source>
        <dbReference type="EMBL" id="NRN63220.1"/>
    </source>
</evidence>
<dbReference type="Gene3D" id="3.40.50.720">
    <property type="entry name" value="NAD(P)-binding Rossmann-like Domain"/>
    <property type="match status" value="1"/>
</dbReference>